<dbReference type="Proteomes" id="UP000694621">
    <property type="component" value="Unplaced"/>
</dbReference>
<organism evidence="2 3">
    <name type="scientific">Astyanax mexicanus</name>
    <name type="common">Blind cave fish</name>
    <name type="synonym">Astyanax fasciatus mexicanus</name>
    <dbReference type="NCBI Taxonomy" id="7994"/>
    <lineage>
        <taxon>Eukaryota</taxon>
        <taxon>Metazoa</taxon>
        <taxon>Chordata</taxon>
        <taxon>Craniata</taxon>
        <taxon>Vertebrata</taxon>
        <taxon>Euteleostomi</taxon>
        <taxon>Actinopterygii</taxon>
        <taxon>Neopterygii</taxon>
        <taxon>Teleostei</taxon>
        <taxon>Ostariophysi</taxon>
        <taxon>Characiformes</taxon>
        <taxon>Characoidei</taxon>
        <taxon>Acestrorhamphidae</taxon>
        <taxon>Acestrorhamphinae</taxon>
        <taxon>Astyanax</taxon>
    </lineage>
</organism>
<protein>
    <submittedName>
        <fullName evidence="2">Uncharacterized protein</fullName>
    </submittedName>
</protein>
<name>A0A8B9J478_ASTMX</name>
<feature type="region of interest" description="Disordered" evidence="1">
    <location>
        <begin position="1"/>
        <end position="34"/>
    </location>
</feature>
<sequence length="86" mass="9366">MSDKECVGDGVCGDGAPDLMPPRASRAGRRSGVVLHGERDSDTALLEAAKAAPRRSSIIKVQARRERWRWVGRMGGLGGSLWRSKY</sequence>
<evidence type="ECO:0000256" key="1">
    <source>
        <dbReference type="SAM" id="MobiDB-lite"/>
    </source>
</evidence>
<dbReference type="AlphaFoldDB" id="A0A8B9J478"/>
<evidence type="ECO:0000313" key="3">
    <source>
        <dbReference type="Proteomes" id="UP000694621"/>
    </source>
</evidence>
<dbReference type="Ensembl" id="ENSAMXT00005000552.1">
    <property type="protein sequence ID" value="ENSAMXP00005000502.1"/>
    <property type="gene ID" value="ENSAMXG00005000296.1"/>
</dbReference>
<proteinExistence type="predicted"/>
<accession>A0A8B9J478</accession>
<reference evidence="2" key="1">
    <citation type="submission" date="2025-08" db="UniProtKB">
        <authorList>
            <consortium name="Ensembl"/>
        </authorList>
    </citation>
    <scope>IDENTIFICATION</scope>
</reference>
<evidence type="ECO:0000313" key="2">
    <source>
        <dbReference type="Ensembl" id="ENSAMXP00005000502.1"/>
    </source>
</evidence>